<keyword evidence="4" id="KW-1185">Reference proteome</keyword>
<dbReference type="RefSeq" id="WP_165006725.1">
    <property type="nucleotide sequence ID" value="NZ_CP064954.1"/>
</dbReference>
<dbReference type="PANTHER" id="PTHR34215:SF1">
    <property type="entry name" value="YLXR DOMAIN-CONTAINING PROTEIN"/>
    <property type="match status" value="1"/>
</dbReference>
<dbReference type="PANTHER" id="PTHR34215">
    <property type="entry name" value="BLL0784 PROTEIN"/>
    <property type="match status" value="1"/>
</dbReference>
<feature type="region of interest" description="Disordered" evidence="1">
    <location>
        <begin position="101"/>
        <end position="139"/>
    </location>
</feature>
<dbReference type="EMBL" id="CP064954">
    <property type="protein sequence ID" value="QPK78397.1"/>
    <property type="molecule type" value="Genomic_DNA"/>
</dbReference>
<dbReference type="KEGG" id="cliz:G7Y31_07400"/>
<dbReference type="Proteomes" id="UP000594681">
    <property type="component" value="Chromosome"/>
</dbReference>
<dbReference type="AlphaFoldDB" id="A0A7T0KD71"/>
<dbReference type="InterPro" id="IPR007393">
    <property type="entry name" value="YlxR_dom"/>
</dbReference>
<evidence type="ECO:0000259" key="2">
    <source>
        <dbReference type="Pfam" id="PF04296"/>
    </source>
</evidence>
<feature type="compositionally biased region" description="Basic and acidic residues" evidence="1">
    <location>
        <begin position="127"/>
        <end position="139"/>
    </location>
</feature>
<organism evidence="3 4">
    <name type="scientific">Corynebacterium lizhenjunii</name>
    <dbReference type="NCBI Taxonomy" id="2709394"/>
    <lineage>
        <taxon>Bacteria</taxon>
        <taxon>Bacillati</taxon>
        <taxon>Actinomycetota</taxon>
        <taxon>Actinomycetes</taxon>
        <taxon>Mycobacteriales</taxon>
        <taxon>Corynebacteriaceae</taxon>
        <taxon>Corynebacterium</taxon>
    </lineage>
</organism>
<dbReference type="InterPro" id="IPR035931">
    <property type="entry name" value="YlxR-like_sf"/>
</dbReference>
<evidence type="ECO:0000256" key="1">
    <source>
        <dbReference type="SAM" id="MobiDB-lite"/>
    </source>
</evidence>
<dbReference type="Pfam" id="PF04296">
    <property type="entry name" value="YlxR"/>
    <property type="match status" value="1"/>
</dbReference>
<name>A0A7T0KD71_9CORY</name>
<dbReference type="InterPro" id="IPR037465">
    <property type="entry name" value="YlxR"/>
</dbReference>
<dbReference type="Gene3D" id="3.30.1230.10">
    <property type="entry name" value="YlxR-like"/>
    <property type="match status" value="1"/>
</dbReference>
<protein>
    <submittedName>
        <fullName evidence="3">YlxR family protein</fullName>
    </submittedName>
</protein>
<sequence length="139" mass="15632">MARVVNADFKELAGLTTPRLRTCIATRKRQPDVQLLRVVIDPNDPQRRRILADPHRKLPGRGAWLSPDVDALELAQRNRAFGRALRTSAHVDTEHVRAYLDAKASGSPQVPGHSGPRPSEWLPKPQAECKDTEVYKRKT</sequence>
<gene>
    <name evidence="3" type="ORF">G7Y31_07400</name>
</gene>
<accession>A0A7T0KD71</accession>
<dbReference type="SUPFAM" id="SSF64376">
    <property type="entry name" value="YlxR-like"/>
    <property type="match status" value="1"/>
</dbReference>
<proteinExistence type="predicted"/>
<evidence type="ECO:0000313" key="4">
    <source>
        <dbReference type="Proteomes" id="UP000594681"/>
    </source>
</evidence>
<reference evidence="3 4" key="1">
    <citation type="submission" date="2020-11" db="EMBL/GenBank/DDBJ databases">
        <title>Corynebacterium sp. ZJ-599.</title>
        <authorList>
            <person name="Zhou J."/>
        </authorList>
    </citation>
    <scope>NUCLEOTIDE SEQUENCE [LARGE SCALE GENOMIC DNA]</scope>
    <source>
        <strain evidence="3 4">ZJ-599</strain>
    </source>
</reference>
<evidence type="ECO:0000313" key="3">
    <source>
        <dbReference type="EMBL" id="QPK78397.1"/>
    </source>
</evidence>
<feature type="domain" description="YlxR" evidence="2">
    <location>
        <begin position="21"/>
        <end position="98"/>
    </location>
</feature>